<evidence type="ECO:0000313" key="3">
    <source>
        <dbReference type="EMBL" id="VDM76086.1"/>
    </source>
</evidence>
<feature type="compositionally biased region" description="Basic and acidic residues" evidence="2">
    <location>
        <begin position="253"/>
        <end position="264"/>
    </location>
</feature>
<evidence type="ECO:0000256" key="1">
    <source>
        <dbReference type="SAM" id="Coils"/>
    </source>
</evidence>
<dbReference type="PANTHER" id="PTHR23325:SF1">
    <property type="entry name" value="SERUM RESPONSE FACTOR-BINDING PROTEIN 1"/>
    <property type="match status" value="1"/>
</dbReference>
<feature type="region of interest" description="Disordered" evidence="2">
    <location>
        <begin position="294"/>
        <end position="371"/>
    </location>
</feature>
<dbReference type="PANTHER" id="PTHR23325">
    <property type="entry name" value="SERUM RESPONSE FACTOR-BINDING"/>
    <property type="match status" value="1"/>
</dbReference>
<proteinExistence type="predicted"/>
<feature type="compositionally biased region" description="Basic and acidic residues" evidence="2">
    <location>
        <begin position="479"/>
        <end position="496"/>
    </location>
</feature>
<organism evidence="3 4">
    <name type="scientific">Strongylus vulgaris</name>
    <name type="common">Blood worm</name>
    <dbReference type="NCBI Taxonomy" id="40348"/>
    <lineage>
        <taxon>Eukaryota</taxon>
        <taxon>Metazoa</taxon>
        <taxon>Ecdysozoa</taxon>
        <taxon>Nematoda</taxon>
        <taxon>Chromadorea</taxon>
        <taxon>Rhabditida</taxon>
        <taxon>Rhabditina</taxon>
        <taxon>Rhabditomorpha</taxon>
        <taxon>Strongyloidea</taxon>
        <taxon>Strongylidae</taxon>
        <taxon>Strongylus</taxon>
    </lineage>
</organism>
<dbReference type="Proteomes" id="UP000270094">
    <property type="component" value="Unassembled WGS sequence"/>
</dbReference>
<feature type="region of interest" description="Disordered" evidence="2">
    <location>
        <begin position="427"/>
        <end position="523"/>
    </location>
</feature>
<dbReference type="GO" id="GO:0030686">
    <property type="term" value="C:90S preribosome"/>
    <property type="evidence" value="ECO:0007669"/>
    <property type="project" value="TreeGrafter"/>
</dbReference>
<reference evidence="3 4" key="1">
    <citation type="submission" date="2018-11" db="EMBL/GenBank/DDBJ databases">
        <authorList>
            <consortium name="Pathogen Informatics"/>
        </authorList>
    </citation>
    <scope>NUCLEOTIDE SEQUENCE [LARGE SCALE GENOMIC DNA]</scope>
</reference>
<sequence length="523" mass="58380">MFVIVSYLDLESVIHFSFGAPPSDYFKITNERSIADADLQSGEYEVADLSAIPTPKIEFVMPNLTPLESGKKELLSKEVKKSKKAKPSSSTGETLNSELLNTEIVHLRSVVQKAQKFLIQRLVRKMKRMEAILAKKANNALKRKIARYEEEIHFLKSIKKDEVSKFALLNKKTLNELNITDRTAVKDRCLFKLACEPPVLKAIESFRSRYPSWEVTTAFLLQRLGLQYASLKTGDSLLSGDSEGVDSEESEKDAEVPAKEVKSAEAKPDIKLGKRLKTKVPSVKKECKKVNMNVANSEEIFGDGSDESSEHSECDDDDEQIGSGSDDDEQAAKHRRELLLGPTASSSKRKKPQHEEVTKVAERKPSVDETPTTAVVKKINLSEAGGIKLNKRLTHVEHRPKHKDVGNNVDSEPDSFFLPPASVSTFTGQLVGQPTNRSEAVETTERETIRLSDEHSKPSIPKGNTVKKKKLSSKAQLSHSEKANTQENIRLSEDLHPSWAARRQAKDRQLSAPQGKRIVFEDD</sequence>
<name>A0A3P7IZR9_STRVU</name>
<dbReference type="InterPro" id="IPR037393">
    <property type="entry name" value="Bud22/SRFB1"/>
</dbReference>
<gene>
    <name evidence="3" type="ORF">SVUK_LOCUS11084</name>
</gene>
<accession>A0A3P7IZR9</accession>
<dbReference type="GO" id="GO:0005634">
    <property type="term" value="C:nucleus"/>
    <property type="evidence" value="ECO:0007669"/>
    <property type="project" value="TreeGrafter"/>
</dbReference>
<keyword evidence="1" id="KW-0175">Coiled coil</keyword>
<evidence type="ECO:0008006" key="5">
    <source>
        <dbReference type="Google" id="ProtNLM"/>
    </source>
</evidence>
<feature type="compositionally biased region" description="Acidic residues" evidence="2">
    <location>
        <begin position="243"/>
        <end position="252"/>
    </location>
</feature>
<dbReference type="AlphaFoldDB" id="A0A3P7IZR9"/>
<feature type="coiled-coil region" evidence="1">
    <location>
        <begin position="119"/>
        <end position="158"/>
    </location>
</feature>
<feature type="region of interest" description="Disordered" evidence="2">
    <location>
        <begin position="392"/>
        <end position="413"/>
    </location>
</feature>
<protein>
    <recommendedName>
        <fullName evidence="5">Serum response factor-binding protein 1</fullName>
    </recommendedName>
</protein>
<dbReference type="EMBL" id="UYYB01096325">
    <property type="protein sequence ID" value="VDM76086.1"/>
    <property type="molecule type" value="Genomic_DNA"/>
</dbReference>
<evidence type="ECO:0000256" key="2">
    <source>
        <dbReference type="SAM" id="MobiDB-lite"/>
    </source>
</evidence>
<feature type="compositionally biased region" description="Basic and acidic residues" evidence="2">
    <location>
        <begin position="353"/>
        <end position="367"/>
    </location>
</feature>
<evidence type="ECO:0000313" key="4">
    <source>
        <dbReference type="Proteomes" id="UP000270094"/>
    </source>
</evidence>
<feature type="compositionally biased region" description="Basic and acidic residues" evidence="2">
    <location>
        <begin position="439"/>
        <end position="457"/>
    </location>
</feature>
<feature type="compositionally biased region" description="Basic residues" evidence="2">
    <location>
        <begin position="392"/>
        <end position="402"/>
    </location>
</feature>
<feature type="compositionally biased region" description="Acidic residues" evidence="2">
    <location>
        <begin position="300"/>
        <end position="329"/>
    </location>
</feature>
<keyword evidence="4" id="KW-1185">Reference proteome</keyword>
<feature type="region of interest" description="Disordered" evidence="2">
    <location>
        <begin position="239"/>
        <end position="264"/>
    </location>
</feature>
<dbReference type="OrthoDB" id="3364872at2759"/>
<feature type="compositionally biased region" description="Polar residues" evidence="2">
    <location>
        <begin position="427"/>
        <end position="438"/>
    </location>
</feature>
<dbReference type="GO" id="GO:0030490">
    <property type="term" value="P:maturation of SSU-rRNA"/>
    <property type="evidence" value="ECO:0007669"/>
    <property type="project" value="TreeGrafter"/>
</dbReference>